<protein>
    <submittedName>
        <fullName evidence="2">Uncharacterized protein</fullName>
    </submittedName>
</protein>
<dbReference type="EMBL" id="KN824369">
    <property type="protein sequence ID" value="KIM21887.1"/>
    <property type="molecule type" value="Genomic_DNA"/>
</dbReference>
<organism evidence="2 3">
    <name type="scientific">Serendipita vermifera MAFF 305830</name>
    <dbReference type="NCBI Taxonomy" id="933852"/>
    <lineage>
        <taxon>Eukaryota</taxon>
        <taxon>Fungi</taxon>
        <taxon>Dikarya</taxon>
        <taxon>Basidiomycota</taxon>
        <taxon>Agaricomycotina</taxon>
        <taxon>Agaricomycetes</taxon>
        <taxon>Sebacinales</taxon>
        <taxon>Serendipitaceae</taxon>
        <taxon>Serendipita</taxon>
    </lineage>
</organism>
<keyword evidence="1" id="KW-0732">Signal</keyword>
<accession>A0A0C2WWZ2</accession>
<dbReference type="AlphaFoldDB" id="A0A0C2WWZ2"/>
<sequence length="275" mass="30536">MRSQWFNVLIFAWAALCVQSTAVQDFLEVKYNPKLILGERSTAKVTMPHNVFFSLYETFYAPNGTSTTSLQTTNVFDGIMPANASNGWIDPSVNETCVQRSSWLAGSTSTISRSRYPDSWGMGWGYSFTLNLYYSTGYQYHYYMNATNNELVVCIEKPFVVETLNTSRKAIEVQAAADGVTTTSFPATMTVDAGEETGTFVTEKWPLFPSAVGQAFTGAGQRFSTSWAVILTAILATVQLARYSRSCIHKRAEEHSSRMGVSHMELASNLVPRHV</sequence>
<feature type="chain" id="PRO_5002170438" evidence="1">
    <location>
        <begin position="21"/>
        <end position="275"/>
    </location>
</feature>
<dbReference type="Proteomes" id="UP000054097">
    <property type="component" value="Unassembled WGS sequence"/>
</dbReference>
<evidence type="ECO:0000313" key="2">
    <source>
        <dbReference type="EMBL" id="KIM21887.1"/>
    </source>
</evidence>
<evidence type="ECO:0000256" key="1">
    <source>
        <dbReference type="SAM" id="SignalP"/>
    </source>
</evidence>
<reference evidence="2 3" key="1">
    <citation type="submission" date="2014-04" db="EMBL/GenBank/DDBJ databases">
        <authorList>
            <consortium name="DOE Joint Genome Institute"/>
            <person name="Kuo A."/>
            <person name="Zuccaro A."/>
            <person name="Kohler A."/>
            <person name="Nagy L.G."/>
            <person name="Floudas D."/>
            <person name="Copeland A."/>
            <person name="Barry K.W."/>
            <person name="Cichocki N."/>
            <person name="Veneault-Fourrey C."/>
            <person name="LaButti K."/>
            <person name="Lindquist E.A."/>
            <person name="Lipzen A."/>
            <person name="Lundell T."/>
            <person name="Morin E."/>
            <person name="Murat C."/>
            <person name="Sun H."/>
            <person name="Tunlid A."/>
            <person name="Henrissat B."/>
            <person name="Grigoriev I.V."/>
            <person name="Hibbett D.S."/>
            <person name="Martin F."/>
            <person name="Nordberg H.P."/>
            <person name="Cantor M.N."/>
            <person name="Hua S.X."/>
        </authorList>
    </citation>
    <scope>NUCLEOTIDE SEQUENCE [LARGE SCALE GENOMIC DNA]</scope>
    <source>
        <strain evidence="2 3">MAFF 305830</strain>
    </source>
</reference>
<feature type="signal peptide" evidence="1">
    <location>
        <begin position="1"/>
        <end position="20"/>
    </location>
</feature>
<keyword evidence="3" id="KW-1185">Reference proteome</keyword>
<name>A0A0C2WWZ2_SERVB</name>
<dbReference type="HOGENOM" id="CLU_1012528_0_0_1"/>
<evidence type="ECO:0000313" key="3">
    <source>
        <dbReference type="Proteomes" id="UP000054097"/>
    </source>
</evidence>
<gene>
    <name evidence="2" type="ORF">M408DRAFT_299739</name>
</gene>
<proteinExistence type="predicted"/>
<reference evidence="3" key="2">
    <citation type="submission" date="2015-01" db="EMBL/GenBank/DDBJ databases">
        <title>Evolutionary Origins and Diversification of the Mycorrhizal Mutualists.</title>
        <authorList>
            <consortium name="DOE Joint Genome Institute"/>
            <consortium name="Mycorrhizal Genomics Consortium"/>
            <person name="Kohler A."/>
            <person name="Kuo A."/>
            <person name="Nagy L.G."/>
            <person name="Floudas D."/>
            <person name="Copeland A."/>
            <person name="Barry K.W."/>
            <person name="Cichocki N."/>
            <person name="Veneault-Fourrey C."/>
            <person name="LaButti K."/>
            <person name="Lindquist E.A."/>
            <person name="Lipzen A."/>
            <person name="Lundell T."/>
            <person name="Morin E."/>
            <person name="Murat C."/>
            <person name="Riley R."/>
            <person name="Ohm R."/>
            <person name="Sun H."/>
            <person name="Tunlid A."/>
            <person name="Henrissat B."/>
            <person name="Grigoriev I.V."/>
            <person name="Hibbett D.S."/>
            <person name="Martin F."/>
        </authorList>
    </citation>
    <scope>NUCLEOTIDE SEQUENCE [LARGE SCALE GENOMIC DNA]</scope>
    <source>
        <strain evidence="3">MAFF 305830</strain>
    </source>
</reference>